<proteinExistence type="predicted"/>
<accession>F7R3J4</accession>
<dbReference type="Proteomes" id="UP000002971">
    <property type="component" value="Unassembled WGS sequence"/>
</dbReference>
<gene>
    <name evidence="1" type="ORF">LRU_02263</name>
</gene>
<evidence type="ECO:0000313" key="2">
    <source>
        <dbReference type="Proteomes" id="UP000002971"/>
    </source>
</evidence>
<protein>
    <submittedName>
        <fullName evidence="1">Uncharacterized protein</fullName>
    </submittedName>
</protein>
<dbReference type="EMBL" id="AFOJ01000008">
    <property type="protein sequence ID" value="EGM49928.1"/>
    <property type="molecule type" value="Genomic_DNA"/>
</dbReference>
<name>F7R3J4_9LACO</name>
<dbReference type="AlphaFoldDB" id="F7R3J4"/>
<reference evidence="1 2" key="1">
    <citation type="journal article" date="2011" name="J. Bacteriol.">
        <title>Genome Sequence of Lactobacillus ruminis SPM0211, Isolated from a Fecal Sample from a Healthy Korean.</title>
        <authorList>
            <person name="Lee S."/>
            <person name="Cho Y.J."/>
            <person name="Lee A.H."/>
            <person name="Chun J."/>
            <person name="Ha N.J."/>
            <person name="Ko G."/>
        </authorList>
    </citation>
    <scope>NUCLEOTIDE SEQUENCE [LARGE SCALE GENOMIC DNA]</scope>
    <source>
        <strain evidence="1 2">SPM0211</strain>
    </source>
</reference>
<evidence type="ECO:0000313" key="1">
    <source>
        <dbReference type="EMBL" id="EGM49928.1"/>
    </source>
</evidence>
<organism evidence="1 2">
    <name type="scientific">Ligilactobacillus ruminis SPM0211</name>
    <dbReference type="NCBI Taxonomy" id="1040964"/>
    <lineage>
        <taxon>Bacteria</taxon>
        <taxon>Bacillati</taxon>
        <taxon>Bacillota</taxon>
        <taxon>Bacilli</taxon>
        <taxon>Lactobacillales</taxon>
        <taxon>Lactobacillaceae</taxon>
        <taxon>Ligilactobacillus</taxon>
    </lineage>
</organism>
<comment type="caution">
    <text evidence="1">The sequence shown here is derived from an EMBL/GenBank/DDBJ whole genome shotgun (WGS) entry which is preliminary data.</text>
</comment>
<sequence>MHDNCVEDNIVIWFDTENCIVQLNVTVLCTILLK</sequence>